<feature type="transmembrane region" description="Helical" evidence="1">
    <location>
        <begin position="21"/>
        <end position="38"/>
    </location>
</feature>
<feature type="transmembrane region" description="Helical" evidence="1">
    <location>
        <begin position="50"/>
        <end position="70"/>
    </location>
</feature>
<keyword evidence="1" id="KW-0472">Membrane</keyword>
<accession>A0AAN5CIV9</accession>
<name>A0AAN5CIV9_9BILA</name>
<feature type="transmembrane region" description="Helical" evidence="1">
    <location>
        <begin position="108"/>
        <end position="126"/>
    </location>
</feature>
<reference evidence="3" key="1">
    <citation type="submission" date="2022-10" db="EMBL/GenBank/DDBJ databases">
        <title>Genome assembly of Pristionchus species.</title>
        <authorList>
            <person name="Yoshida K."/>
            <person name="Sommer R.J."/>
        </authorList>
    </citation>
    <scope>NUCLEOTIDE SEQUENCE [LARGE SCALE GENOMIC DNA]</scope>
    <source>
        <strain evidence="3">RS5460</strain>
    </source>
</reference>
<dbReference type="EMBL" id="BTRK01000004">
    <property type="protein sequence ID" value="GMR45246.1"/>
    <property type="molecule type" value="Genomic_DNA"/>
</dbReference>
<keyword evidence="1" id="KW-1133">Transmembrane helix</keyword>
<organism evidence="2 3">
    <name type="scientific">Pristionchus mayeri</name>
    <dbReference type="NCBI Taxonomy" id="1317129"/>
    <lineage>
        <taxon>Eukaryota</taxon>
        <taxon>Metazoa</taxon>
        <taxon>Ecdysozoa</taxon>
        <taxon>Nematoda</taxon>
        <taxon>Chromadorea</taxon>
        <taxon>Rhabditida</taxon>
        <taxon>Rhabditina</taxon>
        <taxon>Diplogasteromorpha</taxon>
        <taxon>Diplogasteroidea</taxon>
        <taxon>Neodiplogasteridae</taxon>
        <taxon>Pristionchus</taxon>
    </lineage>
</organism>
<dbReference type="Proteomes" id="UP001328107">
    <property type="component" value="Unassembled WGS sequence"/>
</dbReference>
<proteinExistence type="predicted"/>
<evidence type="ECO:0000313" key="2">
    <source>
        <dbReference type="EMBL" id="GMR45246.1"/>
    </source>
</evidence>
<keyword evidence="3" id="KW-1185">Reference proteome</keyword>
<sequence length="149" mass="17214">MDAHKDIIFPSNALFRLKRDSFHKCLQLLFLFSILRIFKESIATPRLLTSSALFVLHIYISAAFCLLRSFPVATLRRSTISLMTNASLVSTITHSFLHMIFAFKTRSIYVDAFITMLTFVIWIVLFEWPNGEKSDQVPTRSLHRNESRG</sequence>
<evidence type="ECO:0000256" key="1">
    <source>
        <dbReference type="SAM" id="Phobius"/>
    </source>
</evidence>
<evidence type="ECO:0000313" key="3">
    <source>
        <dbReference type="Proteomes" id="UP001328107"/>
    </source>
</evidence>
<feature type="transmembrane region" description="Helical" evidence="1">
    <location>
        <begin position="82"/>
        <end position="102"/>
    </location>
</feature>
<keyword evidence="1" id="KW-0812">Transmembrane</keyword>
<gene>
    <name evidence="2" type="ORF">PMAYCL1PPCAC_15441</name>
</gene>
<dbReference type="AlphaFoldDB" id="A0AAN5CIV9"/>
<evidence type="ECO:0008006" key="4">
    <source>
        <dbReference type="Google" id="ProtNLM"/>
    </source>
</evidence>
<protein>
    <recommendedName>
        <fullName evidence="4">G protein-coupled receptor</fullName>
    </recommendedName>
</protein>
<comment type="caution">
    <text evidence="2">The sequence shown here is derived from an EMBL/GenBank/DDBJ whole genome shotgun (WGS) entry which is preliminary data.</text>
</comment>